<dbReference type="AlphaFoldDB" id="C8PQY1"/>
<organism evidence="1 2">
    <name type="scientific">Treponema vincentii ATCC 35580</name>
    <dbReference type="NCBI Taxonomy" id="596324"/>
    <lineage>
        <taxon>Bacteria</taxon>
        <taxon>Pseudomonadati</taxon>
        <taxon>Spirochaetota</taxon>
        <taxon>Spirochaetia</taxon>
        <taxon>Spirochaetales</taxon>
        <taxon>Treponemataceae</taxon>
        <taxon>Treponema</taxon>
    </lineage>
</organism>
<dbReference type="EMBL" id="ACYH01000040">
    <property type="protein sequence ID" value="EEV20193.1"/>
    <property type="molecule type" value="Genomic_DNA"/>
</dbReference>
<comment type="caution">
    <text evidence="1">The sequence shown here is derived from an EMBL/GenBank/DDBJ whole genome shotgun (WGS) entry which is preliminary data.</text>
</comment>
<proteinExistence type="predicted"/>
<evidence type="ECO:0000313" key="1">
    <source>
        <dbReference type="EMBL" id="EEV20193.1"/>
    </source>
</evidence>
<sequence length="38" mass="4640">MAAADNRDFNLRLVSSTHNTIYKKIILCRRFYYFEKLK</sequence>
<gene>
    <name evidence="1" type="ORF">TREVI0001_2356</name>
</gene>
<name>C8PQY1_9SPIR</name>
<dbReference type="Proteomes" id="UP000004509">
    <property type="component" value="Unassembled WGS sequence"/>
</dbReference>
<evidence type="ECO:0000313" key="2">
    <source>
        <dbReference type="Proteomes" id="UP000004509"/>
    </source>
</evidence>
<reference evidence="1 2" key="1">
    <citation type="submission" date="2009-07" db="EMBL/GenBank/DDBJ databases">
        <authorList>
            <person name="Madupu R."/>
            <person name="Sebastian Y."/>
            <person name="Durkin A.S."/>
            <person name="Torralba M."/>
            <person name="Methe B."/>
            <person name="Sutton G.G."/>
            <person name="Strausberg R.L."/>
            <person name="Nelson K.E."/>
        </authorList>
    </citation>
    <scope>NUCLEOTIDE SEQUENCE [LARGE SCALE GENOMIC DNA]</scope>
    <source>
        <strain evidence="1 2">ATCC 35580</strain>
    </source>
</reference>
<protein>
    <submittedName>
        <fullName evidence="1">Uncharacterized protein</fullName>
    </submittedName>
</protein>
<dbReference type="STRING" id="596324.TREVI0001_2356"/>
<accession>C8PQY1</accession>